<dbReference type="SUPFAM" id="SSF52743">
    <property type="entry name" value="Subtilisin-like"/>
    <property type="match status" value="1"/>
</dbReference>
<name>A0ABM3R071_SPIOL</name>
<proteinExistence type="inferred from homology"/>
<dbReference type="InterPro" id="IPR045051">
    <property type="entry name" value="SBT"/>
</dbReference>
<evidence type="ECO:0000256" key="2">
    <source>
        <dbReference type="ARBA" id="ARBA00022729"/>
    </source>
</evidence>
<accession>A0ABM3R071</accession>
<comment type="similarity">
    <text evidence="1">Belongs to the peptidase S8 family.</text>
</comment>
<dbReference type="RefSeq" id="XP_056689015.1">
    <property type="nucleotide sequence ID" value="XM_056833037.1"/>
</dbReference>
<dbReference type="Gene3D" id="3.40.50.200">
    <property type="entry name" value="Peptidase S8/S53 domain"/>
    <property type="match status" value="1"/>
</dbReference>
<protein>
    <submittedName>
        <fullName evidence="4">Subtilisin-like protease SBT2.4</fullName>
    </submittedName>
</protein>
<gene>
    <name evidence="4" type="primary">LOC130463793</name>
</gene>
<dbReference type="GeneID" id="130463793"/>
<dbReference type="PANTHER" id="PTHR10795">
    <property type="entry name" value="PROPROTEIN CONVERTASE SUBTILISIN/KEXIN"/>
    <property type="match status" value="1"/>
</dbReference>
<evidence type="ECO:0000313" key="3">
    <source>
        <dbReference type="Proteomes" id="UP000813463"/>
    </source>
</evidence>
<organism evidence="3 4">
    <name type="scientific">Spinacia oleracea</name>
    <name type="common">Spinach</name>
    <dbReference type="NCBI Taxonomy" id="3562"/>
    <lineage>
        <taxon>Eukaryota</taxon>
        <taxon>Viridiplantae</taxon>
        <taxon>Streptophyta</taxon>
        <taxon>Embryophyta</taxon>
        <taxon>Tracheophyta</taxon>
        <taxon>Spermatophyta</taxon>
        <taxon>Magnoliopsida</taxon>
        <taxon>eudicotyledons</taxon>
        <taxon>Gunneridae</taxon>
        <taxon>Pentapetalae</taxon>
        <taxon>Caryophyllales</taxon>
        <taxon>Chenopodiaceae</taxon>
        <taxon>Chenopodioideae</taxon>
        <taxon>Anserineae</taxon>
        <taxon>Spinacia</taxon>
    </lineage>
</organism>
<dbReference type="Proteomes" id="UP000813463">
    <property type="component" value="Chromosome 6"/>
</dbReference>
<keyword evidence="3" id="KW-1185">Reference proteome</keyword>
<evidence type="ECO:0000256" key="1">
    <source>
        <dbReference type="ARBA" id="ARBA00011073"/>
    </source>
</evidence>
<evidence type="ECO:0000313" key="4">
    <source>
        <dbReference type="RefSeq" id="XP_056689015.1"/>
    </source>
</evidence>
<dbReference type="InterPro" id="IPR036852">
    <property type="entry name" value="Peptidase_S8/S53_dom_sf"/>
</dbReference>
<reference evidence="3" key="1">
    <citation type="journal article" date="2021" name="Nat. Commun.">
        <title>Genomic analyses provide insights into spinach domestication and the genetic basis of agronomic traits.</title>
        <authorList>
            <person name="Cai X."/>
            <person name="Sun X."/>
            <person name="Xu C."/>
            <person name="Sun H."/>
            <person name="Wang X."/>
            <person name="Ge C."/>
            <person name="Zhang Z."/>
            <person name="Wang Q."/>
            <person name="Fei Z."/>
            <person name="Jiao C."/>
            <person name="Wang Q."/>
        </authorList>
    </citation>
    <scope>NUCLEOTIDE SEQUENCE [LARGE SCALE GENOMIC DNA]</scope>
    <source>
        <strain evidence="3">cv. Varoflay</strain>
    </source>
</reference>
<reference evidence="4" key="2">
    <citation type="submission" date="2025-08" db="UniProtKB">
        <authorList>
            <consortium name="RefSeq"/>
        </authorList>
    </citation>
    <scope>IDENTIFICATION</scope>
    <source>
        <tissue evidence="4">Leaf</tissue>
    </source>
</reference>
<keyword evidence="2" id="KW-0732">Signal</keyword>
<sequence length="96" mass="10364">MTEAVKDGVDTLNLSVEPYEPGEDTITFLDVFEIFTLLARRAGVFVVQAAGNKGSDPSSVVSFSPWSVGVVACSTYRSYPATLFLGNGQSWVIRQV</sequence>